<dbReference type="Pfam" id="PF13639">
    <property type="entry name" value="zf-RING_2"/>
    <property type="match status" value="1"/>
</dbReference>
<dbReference type="InterPro" id="IPR001841">
    <property type="entry name" value="Znf_RING"/>
</dbReference>
<dbReference type="AlphaFoldDB" id="A0A0D9Z4K9"/>
<evidence type="ECO:0000313" key="6">
    <source>
        <dbReference type="Proteomes" id="UP000026961"/>
    </source>
</evidence>
<keyword evidence="6" id="KW-1185">Reference proteome</keyword>
<dbReference type="CDD" id="cd16461">
    <property type="entry name" value="RING-H2_EL5-like"/>
    <property type="match status" value="1"/>
</dbReference>
<keyword evidence="1" id="KW-0862">Zinc</keyword>
<keyword evidence="1" id="KW-0863">Zinc-finger</keyword>
<evidence type="ECO:0000259" key="4">
    <source>
        <dbReference type="PROSITE" id="PS50089"/>
    </source>
</evidence>
<dbReference type="PROSITE" id="PS50089">
    <property type="entry name" value="ZF_RING_2"/>
    <property type="match status" value="1"/>
</dbReference>
<sequence>MSNNNGNPGYYNNNRNAGDQSDYKATIAILFSVFFVVILIRLIHFIINQSNNLAPANGGAAAATSDRRLGGSGGVSRAPARLPRPRPAMAWQPPPGTTSKYRRDDGWKETACPVCLSEFSDGEVIRLLPECMHYFHAACIDEWLRTRATCPLCRAAPAADSTA</sequence>
<keyword evidence="3" id="KW-1133">Transmembrane helix</keyword>
<reference evidence="5" key="2">
    <citation type="submission" date="2018-05" db="EMBL/GenBank/DDBJ databases">
        <title>OgluRS3 (Oryza glumaepatula Reference Sequence Version 3).</title>
        <authorList>
            <person name="Zhang J."/>
            <person name="Kudrna D."/>
            <person name="Lee S."/>
            <person name="Talag J."/>
            <person name="Welchert J."/>
            <person name="Wing R.A."/>
        </authorList>
    </citation>
    <scope>NUCLEOTIDE SEQUENCE [LARGE SCALE GENOMIC DNA]</scope>
</reference>
<feature type="transmembrane region" description="Helical" evidence="3">
    <location>
        <begin position="25"/>
        <end position="47"/>
    </location>
</feature>
<dbReference type="InterPro" id="IPR013083">
    <property type="entry name" value="Znf_RING/FYVE/PHD"/>
</dbReference>
<organism evidence="5">
    <name type="scientific">Oryza glumipatula</name>
    <dbReference type="NCBI Taxonomy" id="40148"/>
    <lineage>
        <taxon>Eukaryota</taxon>
        <taxon>Viridiplantae</taxon>
        <taxon>Streptophyta</taxon>
        <taxon>Embryophyta</taxon>
        <taxon>Tracheophyta</taxon>
        <taxon>Spermatophyta</taxon>
        <taxon>Magnoliopsida</taxon>
        <taxon>Liliopsida</taxon>
        <taxon>Poales</taxon>
        <taxon>Poaceae</taxon>
        <taxon>BOP clade</taxon>
        <taxon>Oryzoideae</taxon>
        <taxon>Oryzeae</taxon>
        <taxon>Oryzinae</taxon>
        <taxon>Oryza</taxon>
    </lineage>
</organism>
<name>A0A0D9Z4K9_9ORYZ</name>
<keyword evidence="1" id="KW-0479">Metal-binding</keyword>
<dbReference type="UniPathway" id="UPA00143"/>
<dbReference type="STRING" id="40148.A0A0D9Z4K9"/>
<dbReference type="PANTHER" id="PTHR45676:SF120">
    <property type="entry name" value="RING-TYPE E3 UBIQUITIN TRANSFERASE"/>
    <property type="match status" value="1"/>
</dbReference>
<dbReference type="GO" id="GO:0016567">
    <property type="term" value="P:protein ubiquitination"/>
    <property type="evidence" value="ECO:0007669"/>
    <property type="project" value="UniProtKB-UniPathway"/>
</dbReference>
<evidence type="ECO:0000256" key="1">
    <source>
        <dbReference type="PROSITE-ProRule" id="PRU00175"/>
    </source>
</evidence>
<dbReference type="Gene3D" id="3.30.40.10">
    <property type="entry name" value="Zinc/RING finger domain, C3HC4 (zinc finger)"/>
    <property type="match status" value="1"/>
</dbReference>
<dbReference type="Proteomes" id="UP000026961">
    <property type="component" value="Chromosome 3"/>
</dbReference>
<evidence type="ECO:0000256" key="3">
    <source>
        <dbReference type="SAM" id="Phobius"/>
    </source>
</evidence>
<evidence type="ECO:0000313" key="5">
    <source>
        <dbReference type="EnsemblPlants" id="OGLUM03G10210.1"/>
    </source>
</evidence>
<feature type="domain" description="RING-type" evidence="4">
    <location>
        <begin position="112"/>
        <end position="154"/>
    </location>
</feature>
<dbReference type="SUPFAM" id="SSF57850">
    <property type="entry name" value="RING/U-box"/>
    <property type="match status" value="1"/>
</dbReference>
<feature type="region of interest" description="Disordered" evidence="2">
    <location>
        <begin position="57"/>
        <end position="104"/>
    </location>
</feature>
<keyword evidence="3" id="KW-0812">Transmembrane</keyword>
<dbReference type="PANTHER" id="PTHR45676">
    <property type="entry name" value="RING-H2 FINGER PROTEIN ATL51-RELATED"/>
    <property type="match status" value="1"/>
</dbReference>
<proteinExistence type="predicted"/>
<protein>
    <recommendedName>
        <fullName evidence="4">RING-type domain-containing protein</fullName>
    </recommendedName>
</protein>
<keyword evidence="3" id="KW-0472">Membrane</keyword>
<dbReference type="EnsemblPlants" id="OGLUM03G10210.1">
    <property type="protein sequence ID" value="OGLUM03G10210.1"/>
    <property type="gene ID" value="OGLUM03G10210"/>
</dbReference>
<dbReference type="FunFam" id="3.30.40.10:FF:000654">
    <property type="entry name" value="RING-H2 finger protein ATL33"/>
    <property type="match status" value="1"/>
</dbReference>
<reference evidence="5" key="1">
    <citation type="submission" date="2015-04" db="UniProtKB">
        <authorList>
            <consortium name="EnsemblPlants"/>
        </authorList>
    </citation>
    <scope>IDENTIFICATION</scope>
</reference>
<accession>A0A0D9Z4K9</accession>
<dbReference type="eggNOG" id="KOG0800">
    <property type="taxonomic scope" value="Eukaryota"/>
</dbReference>
<dbReference type="HOGENOM" id="CLU_013137_15_8_1"/>
<dbReference type="GO" id="GO:0008270">
    <property type="term" value="F:zinc ion binding"/>
    <property type="evidence" value="ECO:0007669"/>
    <property type="project" value="UniProtKB-KW"/>
</dbReference>
<evidence type="ECO:0000256" key="2">
    <source>
        <dbReference type="SAM" id="MobiDB-lite"/>
    </source>
</evidence>
<dbReference type="SMART" id="SM00184">
    <property type="entry name" value="RING"/>
    <property type="match status" value="1"/>
</dbReference>
<dbReference type="Gramene" id="OGLUM03G10210.1">
    <property type="protein sequence ID" value="OGLUM03G10210.1"/>
    <property type="gene ID" value="OGLUM03G10210"/>
</dbReference>